<dbReference type="AlphaFoldDB" id="A0A919YUG6"/>
<protein>
    <recommendedName>
        <fullName evidence="3">Restriction endonuclease</fullName>
    </recommendedName>
</protein>
<comment type="caution">
    <text evidence="1">The sequence shown here is derived from an EMBL/GenBank/DDBJ whole genome shotgun (WGS) entry which is preliminary data.</text>
</comment>
<reference evidence="1" key="1">
    <citation type="submission" date="2021-03" db="EMBL/GenBank/DDBJ databases">
        <title>Antimicrobial resistance genes in bacteria isolated from Japanese honey, and their potential for conferring macrolide and lincosamide resistance in the American foulbrood pathogen Paenibacillus larvae.</title>
        <authorList>
            <person name="Okamoto M."/>
            <person name="Kumagai M."/>
            <person name="Kanamori H."/>
            <person name="Takamatsu D."/>
        </authorList>
    </citation>
    <scope>NUCLEOTIDE SEQUENCE</scope>
    <source>
        <strain evidence="1">J40TS1</strain>
    </source>
</reference>
<evidence type="ECO:0000313" key="1">
    <source>
        <dbReference type="EMBL" id="GIP18659.1"/>
    </source>
</evidence>
<accession>A0A919YUG6</accession>
<dbReference type="RefSeq" id="WP_213519304.1">
    <property type="nucleotide sequence ID" value="NZ_BOSE01000009.1"/>
</dbReference>
<dbReference type="Proteomes" id="UP000683139">
    <property type="component" value="Unassembled WGS sequence"/>
</dbReference>
<evidence type="ECO:0000313" key="2">
    <source>
        <dbReference type="Proteomes" id="UP000683139"/>
    </source>
</evidence>
<sequence>MNKLTAANLVHEIGLLPKNQIYNYIHSKTPTQIKIVNVVKPEGPIWIKRIRPNKGETWNSAKDESISVQMIWRLANALFPNHPINVDRIFGGSYNTRSVLETLLAHTPQFYYCYPGRIESISSNTKIKKGHKHLMWCPENPHAPNVLVEAKVNMVISEVPNSEVIYDSLVLPEELQLPSLDIEIKRRHSQMQVALIEIGQHLGFKTWIAQNDKGIVYKDKKIGEMEGVISSLSKEQNFISPFHNAQKAALLIDCIWFKNGKLMPAVMEVEHSTGVTSGLTRMKGLQDALLEVLPPFPTRYVIVAADEDREKVFKEAARPQFQSLNVRFFPYSAVEEMYFLFKRRKLKGITEEFLDSYMEPVMVRLA</sequence>
<proteinExistence type="predicted"/>
<gene>
    <name evidence="1" type="ORF">J40TS1_43010</name>
</gene>
<dbReference type="EMBL" id="BOSE01000009">
    <property type="protein sequence ID" value="GIP18659.1"/>
    <property type="molecule type" value="Genomic_DNA"/>
</dbReference>
<name>A0A919YUG6_9BACL</name>
<evidence type="ECO:0008006" key="3">
    <source>
        <dbReference type="Google" id="ProtNLM"/>
    </source>
</evidence>
<organism evidence="1 2">
    <name type="scientific">Paenibacillus montaniterrae</name>
    <dbReference type="NCBI Taxonomy" id="429341"/>
    <lineage>
        <taxon>Bacteria</taxon>
        <taxon>Bacillati</taxon>
        <taxon>Bacillota</taxon>
        <taxon>Bacilli</taxon>
        <taxon>Bacillales</taxon>
        <taxon>Paenibacillaceae</taxon>
        <taxon>Paenibacillus</taxon>
    </lineage>
</organism>
<keyword evidence="2" id="KW-1185">Reference proteome</keyword>